<protein>
    <recommendedName>
        <fullName evidence="16">Adhesin</fullName>
    </recommendedName>
</protein>
<evidence type="ECO:0000256" key="3">
    <source>
        <dbReference type="ARBA" id="ARBA00005848"/>
    </source>
</evidence>
<feature type="domain" description="Trimeric autotransporter adhesin YadA-like stalk" evidence="13">
    <location>
        <begin position="1056"/>
        <end position="1098"/>
    </location>
</feature>
<dbReference type="RefSeq" id="WP_104145795.1">
    <property type="nucleotide sequence ID" value="NZ_PREU01000021.1"/>
</dbReference>
<feature type="domain" description="Trimeric autotransporter adhesin YadA-like stalk" evidence="13">
    <location>
        <begin position="495"/>
        <end position="524"/>
    </location>
</feature>
<dbReference type="GO" id="GO:0009279">
    <property type="term" value="C:cell outer membrane"/>
    <property type="evidence" value="ECO:0007669"/>
    <property type="project" value="UniProtKB-SubCell"/>
</dbReference>
<keyword evidence="4" id="KW-0813">Transport</keyword>
<dbReference type="SUPFAM" id="SSF101967">
    <property type="entry name" value="Adhesin YadA, collagen-binding domain"/>
    <property type="match status" value="8"/>
</dbReference>
<feature type="domain" description="Trimeric autotransporter adhesin YadA-like head" evidence="12">
    <location>
        <begin position="957"/>
        <end position="983"/>
    </location>
</feature>
<organism evidence="14 15">
    <name type="scientific">Achromobacter spanius</name>
    <dbReference type="NCBI Taxonomy" id="217203"/>
    <lineage>
        <taxon>Bacteria</taxon>
        <taxon>Pseudomonadati</taxon>
        <taxon>Pseudomonadota</taxon>
        <taxon>Betaproteobacteria</taxon>
        <taxon>Burkholderiales</taxon>
        <taxon>Alcaligenaceae</taxon>
        <taxon>Achromobacter</taxon>
    </lineage>
</organism>
<dbReference type="GO" id="GO:0009986">
    <property type="term" value="C:cell surface"/>
    <property type="evidence" value="ECO:0007669"/>
    <property type="project" value="UniProtKB-SubCell"/>
</dbReference>
<evidence type="ECO:0000256" key="4">
    <source>
        <dbReference type="ARBA" id="ARBA00022448"/>
    </source>
</evidence>
<evidence type="ECO:0000313" key="15">
    <source>
        <dbReference type="Proteomes" id="UP000239990"/>
    </source>
</evidence>
<feature type="domain" description="Trimeric autotransporter adhesin YadA-like head" evidence="12">
    <location>
        <begin position="623"/>
        <end position="649"/>
    </location>
</feature>
<dbReference type="InterPro" id="IPR011049">
    <property type="entry name" value="Serralysin-like_metalloprot_C"/>
</dbReference>
<evidence type="ECO:0000256" key="8">
    <source>
        <dbReference type="ARBA" id="ARBA00022927"/>
    </source>
</evidence>
<dbReference type="GO" id="GO:0015031">
    <property type="term" value="P:protein transport"/>
    <property type="evidence" value="ECO:0007669"/>
    <property type="project" value="UniProtKB-KW"/>
</dbReference>
<dbReference type="Pfam" id="PF05658">
    <property type="entry name" value="YadA_head"/>
    <property type="match status" value="5"/>
</dbReference>
<feature type="domain" description="Trimeric autotransporter adhesin YadA-like stalk" evidence="13">
    <location>
        <begin position="689"/>
        <end position="728"/>
    </location>
</feature>
<feature type="domain" description="Trimeric autotransporter adhesin YadA-like C-terminal membrane anchor" evidence="11">
    <location>
        <begin position="1122"/>
        <end position="1181"/>
    </location>
</feature>
<dbReference type="Gene3D" id="6.10.250.2040">
    <property type="match status" value="1"/>
</dbReference>
<dbReference type="Proteomes" id="UP000239990">
    <property type="component" value="Unassembled WGS sequence"/>
</dbReference>
<sequence>VLGNSATDNAVADSTVLGQGASITAGLTGSNVALGQGSTATIGAETGYTAIGLTAPQSSSGEVSLGSAGAERKITNLAAGSAATDAVNVGQLTGVSNAATSGLNTLGTSVASNLGGGSAFDPTTGTVTAPAYSVQGNTYSNLGSAIGGLDSAVTGLDSAVSGLDSAVAGLDSTVSGLDSAVAGLSSGNVGPFVSDNSVTTAQAVASGADASAGGFGASASGAASTVLGNSATDNAVAGSTVLGQGASITAGLAGSNVALGQGSTATIGSEAGYTAIGLTATQSSSGEVSLGSAGAERKITNLAAGSAATDAVNVGQLTGVSNAATSGLNTLATSVATGLGGGSAYDPVTGSISAPTYTVQGNTYTTLGNAIGGLDATVSNISSGKSGPFVADASVTTAQPLAAGANSAAGGFGALATGAASVVLGNQATDNGVAKSTVLGQGATINAGLTGANVALGQGSVVSMGAQNAYVAFGLAGTISSAGEVSVGSPGNLRKLTNVAPGSDLTDAVNVRQLQTVNTRLAQVNTDALMWDPSSNGGVGAYTAAHGSIGGPSIITSVAPGVLSATSWDAVNGAQLFATNEAMSELTTTVNNFAGTVDPTTNGQGVRYERTNDTGMTPSNAFARGQGSTAIGYNAQADGAGSLALGANTHVTVDGGIAIGEGSISDRAAATRAVAPGAFSVGAPGMLRQVINVADGTQAQDAVTVRQLQGAIASVAVTGTQYFHANSTLVDSLSVGTDAIAVGPEAVVNGDSGIGIGLAAEVDSTATNGIAIGSSARSALDSAVALGSSALAGGSQSLALGASASAAGDRSVALGGSASAAGDNTVALGTGAQALQAGDVALGAEAVADMGAAPAYTGKYSGVSNTIAGTVSVGTAGAERTVSNVADAQNATDAVNLRQLDGAVTQANLYTDQQIATVNSGLTQGGSGMFQVNQASATPAPTATGADATAAGAGAVASGDGSTALGNGAEARGANSVALGAGSTDGGRANVVSVGAAGKERQVTNVAAGTAQTDAVNVQQLDAAKQGSVQYATTPGTGAVDYSRVTLGNGGAPVTLSNVADGVDNNDAVNVQQLNAGLGGAVQQSNAYTDGKFQNLRNDVDRYRRDAAGGTATALAVAGLAQAYAPGRGMFSIAGSTYDGQQGFAMGLSTVSASGNWVYKLSGSTNTRGTYGAVIGAGYQW</sequence>
<dbReference type="InterPro" id="IPR008640">
    <property type="entry name" value="Adhesin_Head_dom"/>
</dbReference>
<feature type="domain" description="Trimeric autotransporter adhesin YadA-like stalk" evidence="13">
    <location>
        <begin position="555"/>
        <end position="596"/>
    </location>
</feature>
<comment type="caution">
    <text evidence="14">The sequence shown here is derived from an EMBL/GenBank/DDBJ whole genome shotgun (WGS) entry which is preliminary data.</text>
</comment>
<dbReference type="EMBL" id="PREU01000021">
    <property type="protein sequence ID" value="PPA72701.1"/>
    <property type="molecule type" value="Genomic_DNA"/>
</dbReference>
<feature type="domain" description="Trimeric autotransporter adhesin YadA-like head" evidence="12">
    <location>
        <begin position="736"/>
        <end position="754"/>
    </location>
</feature>
<keyword evidence="8" id="KW-0653">Protein transport</keyword>
<dbReference type="InterPro" id="IPR045584">
    <property type="entry name" value="Pilin-like"/>
</dbReference>
<evidence type="ECO:0008006" key="16">
    <source>
        <dbReference type="Google" id="ProtNLM"/>
    </source>
</evidence>
<feature type="domain" description="Trimeric autotransporter adhesin YadA-like head" evidence="12">
    <location>
        <begin position="792"/>
        <end position="818"/>
    </location>
</feature>
<dbReference type="Gene3D" id="1.20.5.170">
    <property type="match status" value="2"/>
</dbReference>
<dbReference type="AlphaFoldDB" id="A0A2S5GIF6"/>
<keyword evidence="5" id="KW-1134">Transmembrane beta strand</keyword>
<evidence type="ECO:0000259" key="12">
    <source>
        <dbReference type="Pfam" id="PF05658"/>
    </source>
</evidence>
<evidence type="ECO:0000256" key="9">
    <source>
        <dbReference type="ARBA" id="ARBA00023136"/>
    </source>
</evidence>
<accession>A0A2S5GIF6</accession>
<dbReference type="Gene3D" id="2.150.10.10">
    <property type="entry name" value="Serralysin-like metalloprotease, C-terminal"/>
    <property type="match status" value="6"/>
</dbReference>
<keyword evidence="9" id="KW-0472">Membrane</keyword>
<evidence type="ECO:0000256" key="2">
    <source>
        <dbReference type="ARBA" id="ARBA00004442"/>
    </source>
</evidence>
<evidence type="ECO:0000256" key="7">
    <source>
        <dbReference type="ARBA" id="ARBA00022729"/>
    </source>
</evidence>
<dbReference type="SUPFAM" id="SSF54523">
    <property type="entry name" value="Pili subunits"/>
    <property type="match status" value="1"/>
</dbReference>
<dbReference type="Pfam" id="PF05662">
    <property type="entry name" value="YadA_stalk"/>
    <property type="match status" value="8"/>
</dbReference>
<reference evidence="14 15" key="1">
    <citation type="submission" date="2018-02" db="EMBL/GenBank/DDBJ databases">
        <title>Draft Genome of Achromobacter spanius stain 6.</title>
        <authorList>
            <person name="Gunasekera T.S."/>
            <person name="Radwan O."/>
            <person name="Ruiz O.N."/>
        </authorList>
    </citation>
    <scope>NUCLEOTIDE SEQUENCE [LARGE SCALE GENOMIC DNA]</scope>
    <source>
        <strain evidence="14 15">6</strain>
    </source>
</reference>
<dbReference type="InterPro" id="IPR005594">
    <property type="entry name" value="YadA_C"/>
</dbReference>
<comment type="subcellular location">
    <subcellularLocation>
        <location evidence="2">Cell outer membrane</location>
    </subcellularLocation>
    <subcellularLocation>
        <location evidence="1">Cell surface</location>
    </subcellularLocation>
</comment>
<evidence type="ECO:0000259" key="11">
    <source>
        <dbReference type="Pfam" id="PF03895"/>
    </source>
</evidence>
<evidence type="ECO:0000256" key="1">
    <source>
        <dbReference type="ARBA" id="ARBA00004241"/>
    </source>
</evidence>
<evidence type="ECO:0000313" key="14">
    <source>
        <dbReference type="EMBL" id="PPA72701.1"/>
    </source>
</evidence>
<dbReference type="Gene3D" id="1.20.5.2280">
    <property type="match status" value="1"/>
</dbReference>
<dbReference type="Gene3D" id="3.30.1300.30">
    <property type="entry name" value="GSPII I/J protein-like"/>
    <property type="match status" value="1"/>
</dbReference>
<evidence type="ECO:0000256" key="5">
    <source>
        <dbReference type="ARBA" id="ARBA00022452"/>
    </source>
</evidence>
<proteinExistence type="inferred from homology"/>
<evidence type="ECO:0000259" key="13">
    <source>
        <dbReference type="Pfam" id="PF05662"/>
    </source>
</evidence>
<comment type="similarity">
    <text evidence="3">Belongs to the autotransporter-2 (AT-2) (TC 1.B.40) family.</text>
</comment>
<evidence type="ECO:0000256" key="10">
    <source>
        <dbReference type="ARBA" id="ARBA00023237"/>
    </source>
</evidence>
<keyword evidence="10" id="KW-0998">Cell outer membrane</keyword>
<feature type="domain" description="Trimeric autotransporter adhesin YadA-like stalk" evidence="13">
    <location>
        <begin position="882"/>
        <end position="920"/>
    </location>
</feature>
<dbReference type="OrthoDB" id="1632057at2"/>
<evidence type="ECO:0000256" key="6">
    <source>
        <dbReference type="ARBA" id="ARBA00022692"/>
    </source>
</evidence>
<name>A0A2S5GIF6_9BURK</name>
<keyword evidence="6" id="KW-0812">Transmembrane</keyword>
<dbReference type="Gene3D" id="2.60.40.4050">
    <property type="match status" value="1"/>
</dbReference>
<gene>
    <name evidence="14" type="ORF">C4E15_28945</name>
</gene>
<feature type="domain" description="Trimeric autotransporter adhesin YadA-like stalk" evidence="13">
    <location>
        <begin position="73"/>
        <end position="112"/>
    </location>
</feature>
<feature type="domain" description="Trimeric autotransporter adhesin YadA-like stalk" evidence="13">
    <location>
        <begin position="298"/>
        <end position="337"/>
    </location>
</feature>
<keyword evidence="7" id="KW-0732">Signal</keyword>
<feature type="non-terminal residue" evidence="14">
    <location>
        <position position="1"/>
    </location>
</feature>
<dbReference type="Pfam" id="PF03895">
    <property type="entry name" value="YadA_anchor"/>
    <property type="match status" value="1"/>
</dbReference>
<feature type="domain" description="Trimeric autotransporter adhesin YadA-like head" evidence="12">
    <location>
        <begin position="820"/>
        <end position="846"/>
    </location>
</feature>
<feature type="domain" description="Trimeric autotransporter adhesin YadA-like stalk" evidence="13">
    <location>
        <begin position="1002"/>
        <end position="1033"/>
    </location>
</feature>
<dbReference type="InterPro" id="IPR008635">
    <property type="entry name" value="Coiled_stalk_dom"/>
</dbReference>